<feature type="region of interest" description="Disordered" evidence="5">
    <location>
        <begin position="379"/>
        <end position="399"/>
    </location>
</feature>
<dbReference type="SMART" id="SM00249">
    <property type="entry name" value="PHD"/>
    <property type="match status" value="1"/>
</dbReference>
<dbReference type="InterPro" id="IPR011011">
    <property type="entry name" value="Znf_FYVE_PHD"/>
</dbReference>
<reference evidence="7" key="1">
    <citation type="submission" date="2022-03" db="EMBL/GenBank/DDBJ databases">
        <authorList>
            <person name="Tunstrom K."/>
        </authorList>
    </citation>
    <scope>NUCLEOTIDE SEQUENCE</scope>
</reference>
<dbReference type="Pfam" id="PF25298">
    <property type="entry name" value="Baculo_FP_2nd"/>
    <property type="match status" value="1"/>
</dbReference>
<accession>A0AAU9TDJ5</accession>
<dbReference type="InterPro" id="IPR019786">
    <property type="entry name" value="Zinc_finger_PHD-type_CS"/>
</dbReference>
<dbReference type="SUPFAM" id="SSF57903">
    <property type="entry name" value="FYVE/PHD zinc finger"/>
    <property type="match status" value="1"/>
</dbReference>
<dbReference type="CDD" id="cd15489">
    <property type="entry name" value="PHD_SF"/>
    <property type="match status" value="1"/>
</dbReference>
<evidence type="ECO:0000256" key="1">
    <source>
        <dbReference type="ARBA" id="ARBA00022723"/>
    </source>
</evidence>
<evidence type="ECO:0000259" key="6">
    <source>
        <dbReference type="PROSITE" id="PS50016"/>
    </source>
</evidence>
<feature type="compositionally biased region" description="Polar residues" evidence="5">
    <location>
        <begin position="82"/>
        <end position="96"/>
    </location>
</feature>
<dbReference type="AlphaFoldDB" id="A0AAU9TDJ5"/>
<organism evidence="7 8">
    <name type="scientific">Euphydryas editha</name>
    <name type="common">Edith's checkerspot</name>
    <dbReference type="NCBI Taxonomy" id="104508"/>
    <lineage>
        <taxon>Eukaryota</taxon>
        <taxon>Metazoa</taxon>
        <taxon>Ecdysozoa</taxon>
        <taxon>Arthropoda</taxon>
        <taxon>Hexapoda</taxon>
        <taxon>Insecta</taxon>
        <taxon>Pterygota</taxon>
        <taxon>Neoptera</taxon>
        <taxon>Endopterygota</taxon>
        <taxon>Lepidoptera</taxon>
        <taxon>Glossata</taxon>
        <taxon>Ditrysia</taxon>
        <taxon>Papilionoidea</taxon>
        <taxon>Nymphalidae</taxon>
        <taxon>Nymphalinae</taxon>
        <taxon>Euphydryas</taxon>
    </lineage>
</organism>
<evidence type="ECO:0000256" key="2">
    <source>
        <dbReference type="ARBA" id="ARBA00022771"/>
    </source>
</evidence>
<sequence length="399" mass="44009">MICAGCRQKTRRDEAVITCTSKPCIQTFHAACAKAERFTTEQVNSWICPDCVAKSRKGGDNSLTPVRSMTDCVTLKKKSQPRTGTFASSAGSTPPNTAAAGSGATDASVPAAIISAAKITIPDNSTPAPSVGTKTTSPVSELQTLSLEINQLRQSASEMWDFLKSRLENISQKIVDFDVRLKSLESLHTENIELKTTVLDLKQQINNQAQMLLRNEVEITGVEELQNENPYHLVLTTAVNLGVALHVSDIVYASRVGAKRSDISNKQLQRPLVVAFTHRVKRDEFLKQAKVRRNLNSNNIVGQGPGRTVYVNERLTPANRRLFRSVRMFAKSHKYKHSWTLNGAIFVRKRDASLGSPAIRIYNEEDLLKLSQVISTHQTASIEQPATPLPTDHNDDFSS</sequence>
<keyword evidence="8" id="KW-1185">Reference proteome</keyword>
<dbReference type="InterPro" id="IPR001965">
    <property type="entry name" value="Znf_PHD"/>
</dbReference>
<keyword evidence="3" id="KW-0862">Zinc</keyword>
<feature type="domain" description="PHD-type" evidence="6">
    <location>
        <begin position="1"/>
        <end position="54"/>
    </location>
</feature>
<dbReference type="InterPro" id="IPR013083">
    <property type="entry name" value="Znf_RING/FYVE/PHD"/>
</dbReference>
<dbReference type="EMBL" id="CAKOGL010000001">
    <property type="protein sequence ID" value="CAH2083647.1"/>
    <property type="molecule type" value="Genomic_DNA"/>
</dbReference>
<evidence type="ECO:0000256" key="4">
    <source>
        <dbReference type="PROSITE-ProRule" id="PRU00146"/>
    </source>
</evidence>
<dbReference type="GO" id="GO:0008270">
    <property type="term" value="F:zinc ion binding"/>
    <property type="evidence" value="ECO:0007669"/>
    <property type="project" value="UniProtKB-KW"/>
</dbReference>
<evidence type="ECO:0000313" key="7">
    <source>
        <dbReference type="EMBL" id="CAH2083647.1"/>
    </source>
</evidence>
<evidence type="ECO:0000313" key="8">
    <source>
        <dbReference type="Proteomes" id="UP001153954"/>
    </source>
</evidence>
<proteinExistence type="predicted"/>
<feature type="region of interest" description="Disordered" evidence="5">
    <location>
        <begin position="82"/>
        <end position="104"/>
    </location>
</feature>
<evidence type="ECO:0000256" key="5">
    <source>
        <dbReference type="SAM" id="MobiDB-lite"/>
    </source>
</evidence>
<gene>
    <name evidence="7" type="ORF">EEDITHA_LOCUS294</name>
</gene>
<protein>
    <recommendedName>
        <fullName evidence="6">PHD-type domain-containing protein</fullName>
    </recommendedName>
</protein>
<dbReference type="Gene3D" id="3.30.40.10">
    <property type="entry name" value="Zinc/RING finger domain, C3HC4 (zinc finger)"/>
    <property type="match status" value="1"/>
</dbReference>
<dbReference type="InterPro" id="IPR057251">
    <property type="entry name" value="FP_C"/>
</dbReference>
<dbReference type="PROSITE" id="PS50016">
    <property type="entry name" value="ZF_PHD_2"/>
    <property type="match status" value="1"/>
</dbReference>
<comment type="caution">
    <text evidence="7">The sequence shown here is derived from an EMBL/GenBank/DDBJ whole genome shotgun (WGS) entry which is preliminary data.</text>
</comment>
<keyword evidence="2 4" id="KW-0863">Zinc-finger</keyword>
<evidence type="ECO:0000256" key="3">
    <source>
        <dbReference type="ARBA" id="ARBA00022833"/>
    </source>
</evidence>
<name>A0AAU9TDJ5_EUPED</name>
<keyword evidence="1" id="KW-0479">Metal-binding</keyword>
<dbReference type="PROSITE" id="PS01359">
    <property type="entry name" value="ZF_PHD_1"/>
    <property type="match status" value="1"/>
</dbReference>
<dbReference type="InterPro" id="IPR019787">
    <property type="entry name" value="Znf_PHD-finger"/>
</dbReference>
<dbReference type="Proteomes" id="UP001153954">
    <property type="component" value="Unassembled WGS sequence"/>
</dbReference>